<accession>X1KLE5</accession>
<sequence>MRIKTKADQKVIKSMIEKMTDYGSLHWNSGTLVITHFAERQAKTTSETPEAVRDRVRLHRERKGVTENPLQKSLPSSPPDPPITKE</sequence>
<evidence type="ECO:0000256" key="1">
    <source>
        <dbReference type="SAM" id="MobiDB-lite"/>
    </source>
</evidence>
<dbReference type="EMBL" id="BARU01038278">
    <property type="protein sequence ID" value="GAH82908.1"/>
    <property type="molecule type" value="Genomic_DNA"/>
</dbReference>
<reference evidence="2" key="1">
    <citation type="journal article" date="2014" name="Front. Microbiol.">
        <title>High frequency of phylogenetically diverse reductive dehalogenase-homologous genes in deep subseafloor sedimentary metagenomes.</title>
        <authorList>
            <person name="Kawai M."/>
            <person name="Futagami T."/>
            <person name="Toyoda A."/>
            <person name="Takaki Y."/>
            <person name="Nishi S."/>
            <person name="Hori S."/>
            <person name="Arai W."/>
            <person name="Tsubouchi T."/>
            <person name="Morono Y."/>
            <person name="Uchiyama I."/>
            <person name="Ito T."/>
            <person name="Fujiyama A."/>
            <person name="Inagaki F."/>
            <person name="Takami H."/>
        </authorList>
    </citation>
    <scope>NUCLEOTIDE SEQUENCE</scope>
    <source>
        <strain evidence="2">Expedition CK06-06</strain>
    </source>
</reference>
<protein>
    <submittedName>
        <fullName evidence="2">Uncharacterized protein</fullName>
    </submittedName>
</protein>
<comment type="caution">
    <text evidence="2">The sequence shown here is derived from an EMBL/GenBank/DDBJ whole genome shotgun (WGS) entry which is preliminary data.</text>
</comment>
<proteinExistence type="predicted"/>
<feature type="region of interest" description="Disordered" evidence="1">
    <location>
        <begin position="41"/>
        <end position="86"/>
    </location>
</feature>
<feature type="non-terminal residue" evidence="2">
    <location>
        <position position="86"/>
    </location>
</feature>
<organism evidence="2">
    <name type="scientific">marine sediment metagenome</name>
    <dbReference type="NCBI Taxonomy" id="412755"/>
    <lineage>
        <taxon>unclassified sequences</taxon>
        <taxon>metagenomes</taxon>
        <taxon>ecological metagenomes</taxon>
    </lineage>
</organism>
<feature type="compositionally biased region" description="Pro residues" evidence="1">
    <location>
        <begin position="76"/>
        <end position="86"/>
    </location>
</feature>
<gene>
    <name evidence="2" type="ORF">S03H2_59524</name>
</gene>
<dbReference type="AlphaFoldDB" id="X1KLE5"/>
<name>X1KLE5_9ZZZZ</name>
<evidence type="ECO:0000313" key="2">
    <source>
        <dbReference type="EMBL" id="GAH82908.1"/>
    </source>
</evidence>